<sequence>MIRFLPDACHVLCGGGGGGGGALFLAGRLGCPEALPVGDGDSDQNSSRMKLLRPDTFHA</sequence>
<organism evidence="2 3">
    <name type="scientific">Liparis tanakae</name>
    <name type="common">Tanaka's snailfish</name>
    <dbReference type="NCBI Taxonomy" id="230148"/>
    <lineage>
        <taxon>Eukaryota</taxon>
        <taxon>Metazoa</taxon>
        <taxon>Chordata</taxon>
        <taxon>Craniata</taxon>
        <taxon>Vertebrata</taxon>
        <taxon>Euteleostomi</taxon>
        <taxon>Actinopterygii</taxon>
        <taxon>Neopterygii</taxon>
        <taxon>Teleostei</taxon>
        <taxon>Neoteleostei</taxon>
        <taxon>Acanthomorphata</taxon>
        <taxon>Eupercaria</taxon>
        <taxon>Perciformes</taxon>
        <taxon>Cottioidei</taxon>
        <taxon>Cottales</taxon>
        <taxon>Liparidae</taxon>
        <taxon>Liparis</taxon>
    </lineage>
</organism>
<proteinExistence type="predicted"/>
<feature type="region of interest" description="Disordered" evidence="1">
    <location>
        <begin position="36"/>
        <end position="59"/>
    </location>
</feature>
<evidence type="ECO:0000313" key="3">
    <source>
        <dbReference type="Proteomes" id="UP000314294"/>
    </source>
</evidence>
<gene>
    <name evidence="2" type="ORF">EYF80_013490</name>
</gene>
<reference evidence="2 3" key="1">
    <citation type="submission" date="2019-03" db="EMBL/GenBank/DDBJ databases">
        <title>First draft genome of Liparis tanakae, snailfish: a comprehensive survey of snailfish specific genes.</title>
        <authorList>
            <person name="Kim W."/>
            <person name="Song I."/>
            <person name="Jeong J.-H."/>
            <person name="Kim D."/>
            <person name="Kim S."/>
            <person name="Ryu S."/>
            <person name="Song J.Y."/>
            <person name="Lee S.K."/>
        </authorList>
    </citation>
    <scope>NUCLEOTIDE SEQUENCE [LARGE SCALE GENOMIC DNA]</scope>
    <source>
        <tissue evidence="2">Muscle</tissue>
    </source>
</reference>
<dbReference type="EMBL" id="SRLO01000095">
    <property type="protein sequence ID" value="TNN76202.1"/>
    <property type="molecule type" value="Genomic_DNA"/>
</dbReference>
<keyword evidence="3" id="KW-1185">Reference proteome</keyword>
<accession>A0A4Z2IFX8</accession>
<dbReference type="AlphaFoldDB" id="A0A4Z2IFX8"/>
<evidence type="ECO:0000256" key="1">
    <source>
        <dbReference type="SAM" id="MobiDB-lite"/>
    </source>
</evidence>
<protein>
    <submittedName>
        <fullName evidence="2">Uncharacterized protein</fullName>
    </submittedName>
</protein>
<evidence type="ECO:0000313" key="2">
    <source>
        <dbReference type="EMBL" id="TNN76202.1"/>
    </source>
</evidence>
<dbReference type="Proteomes" id="UP000314294">
    <property type="component" value="Unassembled WGS sequence"/>
</dbReference>
<name>A0A4Z2IFX8_9TELE</name>
<comment type="caution">
    <text evidence="2">The sequence shown here is derived from an EMBL/GenBank/DDBJ whole genome shotgun (WGS) entry which is preliminary data.</text>
</comment>